<keyword evidence="3" id="KW-1185">Reference proteome</keyword>
<sequence length="206" mass="23340">MIMVRPNLTTNHISHIPKGSDIVPPQLCRPCKHGAQNVGKPTHPHRTTWPQPAYPSGDRRHPNTKWSPPSQNAGNLGHRATSALRTGPSLGPPDVCILVLEIHEALQRARQRRCVRQSREERRGLLTTVGYRKRRYQRNPHGIDWVSECVFLHREEEANANLRELREKRTVPSASMSRSSKDAYREVILPGIRVPVSCVIKSEGLQ</sequence>
<organism evidence="2 3">
    <name type="scientific">Mycena maculata</name>
    <dbReference type="NCBI Taxonomy" id="230809"/>
    <lineage>
        <taxon>Eukaryota</taxon>
        <taxon>Fungi</taxon>
        <taxon>Dikarya</taxon>
        <taxon>Basidiomycota</taxon>
        <taxon>Agaricomycotina</taxon>
        <taxon>Agaricomycetes</taxon>
        <taxon>Agaricomycetidae</taxon>
        <taxon>Agaricales</taxon>
        <taxon>Marasmiineae</taxon>
        <taxon>Mycenaceae</taxon>
        <taxon>Mycena</taxon>
    </lineage>
</organism>
<dbReference type="Proteomes" id="UP001215280">
    <property type="component" value="Unassembled WGS sequence"/>
</dbReference>
<dbReference type="AlphaFoldDB" id="A0AAD7K2C2"/>
<reference evidence="2" key="1">
    <citation type="submission" date="2023-03" db="EMBL/GenBank/DDBJ databases">
        <title>Massive genome expansion in bonnet fungi (Mycena s.s.) driven by repeated elements and novel gene families across ecological guilds.</title>
        <authorList>
            <consortium name="Lawrence Berkeley National Laboratory"/>
            <person name="Harder C.B."/>
            <person name="Miyauchi S."/>
            <person name="Viragh M."/>
            <person name="Kuo A."/>
            <person name="Thoen E."/>
            <person name="Andreopoulos B."/>
            <person name="Lu D."/>
            <person name="Skrede I."/>
            <person name="Drula E."/>
            <person name="Henrissat B."/>
            <person name="Morin E."/>
            <person name="Kohler A."/>
            <person name="Barry K."/>
            <person name="LaButti K."/>
            <person name="Morin E."/>
            <person name="Salamov A."/>
            <person name="Lipzen A."/>
            <person name="Mereny Z."/>
            <person name="Hegedus B."/>
            <person name="Baldrian P."/>
            <person name="Stursova M."/>
            <person name="Weitz H."/>
            <person name="Taylor A."/>
            <person name="Grigoriev I.V."/>
            <person name="Nagy L.G."/>
            <person name="Martin F."/>
            <person name="Kauserud H."/>
        </authorList>
    </citation>
    <scope>NUCLEOTIDE SEQUENCE</scope>
    <source>
        <strain evidence="2">CBHHK188m</strain>
    </source>
</reference>
<gene>
    <name evidence="2" type="ORF">DFH07DRAFT_979108</name>
</gene>
<feature type="compositionally biased region" description="Polar residues" evidence="1">
    <location>
        <begin position="64"/>
        <end position="74"/>
    </location>
</feature>
<comment type="caution">
    <text evidence="2">The sequence shown here is derived from an EMBL/GenBank/DDBJ whole genome shotgun (WGS) entry which is preliminary data.</text>
</comment>
<accession>A0AAD7K2C2</accession>
<proteinExistence type="predicted"/>
<dbReference type="EMBL" id="JARJLG010000011">
    <property type="protein sequence ID" value="KAJ7776897.1"/>
    <property type="molecule type" value="Genomic_DNA"/>
</dbReference>
<evidence type="ECO:0000313" key="3">
    <source>
        <dbReference type="Proteomes" id="UP001215280"/>
    </source>
</evidence>
<name>A0AAD7K2C2_9AGAR</name>
<evidence type="ECO:0000313" key="2">
    <source>
        <dbReference type="EMBL" id="KAJ7776897.1"/>
    </source>
</evidence>
<evidence type="ECO:0000256" key="1">
    <source>
        <dbReference type="SAM" id="MobiDB-lite"/>
    </source>
</evidence>
<protein>
    <submittedName>
        <fullName evidence="2">Uncharacterized protein</fullName>
    </submittedName>
</protein>
<feature type="region of interest" description="Disordered" evidence="1">
    <location>
        <begin position="36"/>
        <end position="81"/>
    </location>
</feature>